<dbReference type="Proteomes" id="UP000186176">
    <property type="component" value="Unassembled WGS sequence"/>
</dbReference>
<feature type="signal peptide" evidence="1">
    <location>
        <begin position="1"/>
        <end position="20"/>
    </location>
</feature>
<dbReference type="RefSeq" id="XP_028875574.1">
    <property type="nucleotide sequence ID" value="XM_029018237.1"/>
</dbReference>
<reference evidence="2 3" key="1">
    <citation type="submission" date="2016-10" db="EMBL/GenBank/DDBJ databases">
        <title>Reductive evolution of mitochondrial metabolism and differential evolution of invasion-related proteins in Cryptosporidium.</title>
        <authorList>
            <person name="Liu S."/>
            <person name="Roellig D.M."/>
            <person name="Guo Y."/>
            <person name="Li N."/>
            <person name="Frace M.A."/>
            <person name="Tang K."/>
            <person name="Zhang L."/>
            <person name="Feng Y."/>
            <person name="Xiao L."/>
        </authorList>
    </citation>
    <scope>NUCLEOTIDE SEQUENCE [LARGE SCALE GENOMIC DNA]</scope>
    <source>
        <strain evidence="2">39726</strain>
    </source>
</reference>
<dbReference type="EMBL" id="LRBP01000012">
    <property type="protein sequence ID" value="OII74381.1"/>
    <property type="molecule type" value="Genomic_DNA"/>
</dbReference>
<dbReference type="InterPro" id="IPR011249">
    <property type="entry name" value="Metalloenz_LuxS/M16"/>
</dbReference>
<keyword evidence="1" id="KW-0732">Signal</keyword>
<proteinExistence type="predicted"/>
<protein>
    <submittedName>
        <fullName evidence="2">Secreted insulinase-like peptidase</fullName>
    </submittedName>
</protein>
<evidence type="ECO:0000256" key="1">
    <source>
        <dbReference type="SAM" id="SignalP"/>
    </source>
</evidence>
<keyword evidence="3" id="KW-1185">Reference proteome</keyword>
<accession>A0A1J4MNC8</accession>
<dbReference type="VEuPathDB" id="CryptoDB:cubi_01225"/>
<sequence>MYRLITLILVAGFFVLNNYCADNRILFDNRSVHGHSLLELEQIDGENGSETYKYKDVGFNDDVILSKQSFNNGFTLLNIKQPFESKYSDFRVVINGGSSSDPSDLPGIRYFALLLFSKQVNRCMNKIFKDELIANFKIEINAAISNLKFTFLSNQTSKFFSCFLNAISNKMYLENKSYYFEILQASDEFDSVISDPNSIEVDKLAIRMIYSTESSLGCTSLQFLNLFSKTCYKNSINLDTELPKYSHKLISEMFKPHMLSAIFIGNLTTSRLTKLLSGLTRGKLRNQVQNDFSKINRANKAINNSGSNVIIRRGFSNDKLRIHIPFNTDDLKSLESNSHIFVINILDSRHNSGIFNFIFMNKFASHSRIGYYIEYSTIVLYFELSLTRKGLENIPVIIDSIVSYFNLLKNSVISDRAYSEVQQLFDLHLSTSTIFLAESMVHYLSSHFIMSKSSTNILSSNINTQFVRSDVEYFLSKMSLDSLKVSLYISSHFDIKKVFSNNFRNREMLSKAIVEPHTNILLLVFETDDILPNKLSSLSPSYALDTYGLQLPNDELISTINLPSFYSMPIFEKIVPLHKSLDIHYNYLKKTNRMTTISRTMSFKSITTSQIWFSNNEIYGKNVKLNLKFSLREWSPLMNKFYGKVNVYSILSAIHTFTTILNIKLYESLSYIYRLTGTIVELIPSQSYNEAVSDPFEFYLIVNSPINYFSLIMSETSRLLLSFDTFLSDKGLLAKAVILAKQSLLEFYKSYSQIEKDTKVIAQIVSSQHCSFGSLRRYFEQSSNVEFIKAVYDSLLLSPTIYGFIEGNLTPFHANHILNVFIEGLNHKFFHMEINEENTQEFLKQVSYPRSRNYLDLMGKSPEVDIGTFVLDVSTIPNEYKKLFVQKLDVTASSSYSTAAILIGQLNVENYIKGSIINEALKYEALNKFSSKNTSTKEIDFHSSITLVANRFIAVLLSMGSVKLSAGTLTQAIHKSLTESISKIMKNCKSKSYHKKVLEKINLSDPLSNKKFFLSKSNLVKLVDESKEYFDSLNHTSISNLLNETGNLPNVIITTQKVSNIKASISSLDFIPEGYNDISDNYKSLLDNQIAEFRYD</sequence>
<evidence type="ECO:0000313" key="2">
    <source>
        <dbReference type="EMBL" id="OII74381.1"/>
    </source>
</evidence>
<gene>
    <name evidence="2" type="ORF">cubi_01225</name>
</gene>
<name>A0A1J4MNC8_9CRYT</name>
<dbReference type="OrthoDB" id="343870at2759"/>
<organism evidence="2 3">
    <name type="scientific">Cryptosporidium ubiquitum</name>
    <dbReference type="NCBI Taxonomy" id="857276"/>
    <lineage>
        <taxon>Eukaryota</taxon>
        <taxon>Sar</taxon>
        <taxon>Alveolata</taxon>
        <taxon>Apicomplexa</taxon>
        <taxon>Conoidasida</taxon>
        <taxon>Coccidia</taxon>
        <taxon>Eucoccidiorida</taxon>
        <taxon>Eimeriorina</taxon>
        <taxon>Cryptosporidiidae</taxon>
        <taxon>Cryptosporidium</taxon>
    </lineage>
</organism>
<comment type="caution">
    <text evidence="2">The sequence shown here is derived from an EMBL/GenBank/DDBJ whole genome shotgun (WGS) entry which is preliminary data.</text>
</comment>
<dbReference type="SUPFAM" id="SSF63411">
    <property type="entry name" value="LuxS/MPP-like metallohydrolase"/>
    <property type="match status" value="1"/>
</dbReference>
<dbReference type="AlphaFoldDB" id="A0A1J4MNC8"/>
<dbReference type="Gene3D" id="3.30.830.10">
    <property type="entry name" value="Metalloenzyme, LuxS/M16 peptidase-like"/>
    <property type="match status" value="2"/>
</dbReference>
<dbReference type="GO" id="GO:0046872">
    <property type="term" value="F:metal ion binding"/>
    <property type="evidence" value="ECO:0007669"/>
    <property type="project" value="InterPro"/>
</dbReference>
<dbReference type="GeneID" id="39978016"/>
<evidence type="ECO:0000313" key="3">
    <source>
        <dbReference type="Proteomes" id="UP000186176"/>
    </source>
</evidence>
<feature type="chain" id="PRO_5012000823" evidence="1">
    <location>
        <begin position="21"/>
        <end position="1096"/>
    </location>
</feature>